<accession>A0ACC2JPF9</accession>
<keyword evidence="2" id="KW-1185">Reference proteome</keyword>
<evidence type="ECO:0000313" key="1">
    <source>
        <dbReference type="EMBL" id="KAJ8129133.1"/>
    </source>
</evidence>
<dbReference type="Proteomes" id="UP001153332">
    <property type="component" value="Unassembled WGS sequence"/>
</dbReference>
<comment type="caution">
    <text evidence="1">The sequence shown here is derived from an EMBL/GenBank/DDBJ whole genome shotgun (WGS) entry which is preliminary data.</text>
</comment>
<protein>
    <submittedName>
        <fullName evidence="1">Uncharacterized protein</fullName>
    </submittedName>
</protein>
<reference evidence="1" key="1">
    <citation type="submission" date="2022-12" db="EMBL/GenBank/DDBJ databases">
        <title>Genome Sequence of Lasiodiplodia mahajangana.</title>
        <authorList>
            <person name="Buettner E."/>
        </authorList>
    </citation>
    <scope>NUCLEOTIDE SEQUENCE</scope>
    <source>
        <strain evidence="1">VT137</strain>
    </source>
</reference>
<proteinExistence type="predicted"/>
<sequence>MKAQTTTISPKENNSFRGGLFSSTNTDSESDDPSSCYKGNTALRLEQWVADYWIWELASWLLSTVFLASVIVTLSLHQNQPLPEWPFGITINALISILSSLSSSALIVVISSIMEQGGWVALLSAKRPLLQLELYDAASRGPLGSFSFLLQTRLSRVSVGPLIIIASLTTGPFIQQITSVHLTSEAVDTSTLFALVNYPKLNIDDTPLDNPLSYPGIPSLVTAGFYQGLYFRGNLTDPLTRSSLQQRITCSTGNCTYPVFDSLAVCSACANITDHLTMTTDGNLAKWSLPNGFSMNTSTDSYPTIVSTGGKYHPLILHAGLPIVNITAIQPLVDNDNVFYGALAQECMLHWCVNRYASSVVRGVLSENVIDTVKYGYTIDADLLANDRYVFQTNYTSQGAVKTYDKLSVSKWDSASLTAFIALTLTLTVPNYSPAGDNFSTQYIAEVAGPYSTFPGIPLDMVAAFEAMALSLTAAVRSYKHDEGNLRTIRGQAFKTVSVLRVQWSWIALPATLQTTSLCLLCYMAFSTSHQRLPVLKSSILPIVFFGARIRDHLPSPIPNRLIEMKMLANHTDLKQDRDDIRVSA</sequence>
<dbReference type="EMBL" id="JAPUUL010000854">
    <property type="protein sequence ID" value="KAJ8129133.1"/>
    <property type="molecule type" value="Genomic_DNA"/>
</dbReference>
<name>A0ACC2JPF9_9PEZI</name>
<organism evidence="1 2">
    <name type="scientific">Lasiodiplodia mahajangana</name>
    <dbReference type="NCBI Taxonomy" id="1108764"/>
    <lineage>
        <taxon>Eukaryota</taxon>
        <taxon>Fungi</taxon>
        <taxon>Dikarya</taxon>
        <taxon>Ascomycota</taxon>
        <taxon>Pezizomycotina</taxon>
        <taxon>Dothideomycetes</taxon>
        <taxon>Dothideomycetes incertae sedis</taxon>
        <taxon>Botryosphaeriales</taxon>
        <taxon>Botryosphaeriaceae</taxon>
        <taxon>Lasiodiplodia</taxon>
    </lineage>
</organism>
<gene>
    <name evidence="1" type="ORF">O1611_g4497</name>
</gene>
<evidence type="ECO:0000313" key="2">
    <source>
        <dbReference type="Proteomes" id="UP001153332"/>
    </source>
</evidence>